<dbReference type="PANTHER" id="PTHR43667">
    <property type="entry name" value="CYCLOPROPANE-FATTY-ACYL-PHOSPHOLIPID SYNTHASE"/>
    <property type="match status" value="1"/>
</dbReference>
<comment type="similarity">
    <text evidence="1">Belongs to the CFA/CMAS family.</text>
</comment>
<dbReference type="SMART" id="SM00828">
    <property type="entry name" value="PKS_MT"/>
    <property type="match status" value="1"/>
</dbReference>
<evidence type="ECO:0000313" key="8">
    <source>
        <dbReference type="EMBL" id="CAB4910494.1"/>
    </source>
</evidence>
<keyword evidence="3" id="KW-0808">Transferase</keyword>
<dbReference type="PIRSF" id="PIRSF003085">
    <property type="entry name" value="CMAS"/>
    <property type="match status" value="1"/>
</dbReference>
<dbReference type="GO" id="GO:0008610">
    <property type="term" value="P:lipid biosynthetic process"/>
    <property type="evidence" value="ECO:0007669"/>
    <property type="project" value="InterPro"/>
</dbReference>
<evidence type="ECO:0000256" key="6">
    <source>
        <dbReference type="SAM" id="MobiDB-lite"/>
    </source>
</evidence>
<dbReference type="AlphaFoldDB" id="A0A6J7GTE7"/>
<sequence length="418" mass="46821">MKIADAFAMVVPAERQVGFKAYDGSSVGLDGADVVMELKNPRGLQFIAGSPNQLGLARAYVSGDLEIHGNAYEALRRLYPLPLDHVSWSDRAKLAKEFAKPALARPTPPAQERQLKGGRHSKGRDAEAIEHHYDVSNRFYSWVLGPTMAYTCAVFTRPDASLEEAQEEKFDLVCRKLDLKPGMRLLDVGCGWGGMVLHAVKHYGVTAIGATLSKQQAQWAQQAISEQGLGDRAEVRYSDYRDVREDNFDAVSSIGLTEHIGRAQYASYFSFLQGKLRPGGRMLNHTITRPDNSEPSHYKRSFINRYVFPDGELSSPGLVMNAFNDAGFEIRHEENLREHYALTLAQWCNNLEDNWDAAVAEAGLPTARVWRLYMAASRLGFELNTIQLHQFLGVKLHDNGKADVPLRFDWTRRLPLGE</sequence>
<keyword evidence="2" id="KW-0489">Methyltransferase</keyword>
<dbReference type="GO" id="GO:0032259">
    <property type="term" value="P:methylation"/>
    <property type="evidence" value="ECO:0007669"/>
    <property type="project" value="UniProtKB-KW"/>
</dbReference>
<dbReference type="PANTHER" id="PTHR43667:SF1">
    <property type="entry name" value="CYCLOPROPANE-FATTY-ACYL-PHOSPHOLIPID SYNTHASE"/>
    <property type="match status" value="1"/>
</dbReference>
<dbReference type="SUPFAM" id="SSF53335">
    <property type="entry name" value="S-adenosyl-L-methionine-dependent methyltransferases"/>
    <property type="match status" value="1"/>
</dbReference>
<evidence type="ECO:0000256" key="4">
    <source>
        <dbReference type="ARBA" id="ARBA00022691"/>
    </source>
</evidence>
<gene>
    <name evidence="8" type="ORF">UFOPK3610_00761</name>
</gene>
<evidence type="ECO:0000256" key="5">
    <source>
        <dbReference type="ARBA" id="ARBA00023098"/>
    </source>
</evidence>
<evidence type="ECO:0000256" key="3">
    <source>
        <dbReference type="ARBA" id="ARBA00022679"/>
    </source>
</evidence>
<dbReference type="InterPro" id="IPR050723">
    <property type="entry name" value="CFA/CMAS"/>
</dbReference>
<protein>
    <submittedName>
        <fullName evidence="8">Unannotated protein</fullName>
    </submittedName>
</protein>
<reference evidence="8" key="1">
    <citation type="submission" date="2020-05" db="EMBL/GenBank/DDBJ databases">
        <authorList>
            <person name="Chiriac C."/>
            <person name="Salcher M."/>
            <person name="Ghai R."/>
            <person name="Kavagutti S V."/>
        </authorList>
    </citation>
    <scope>NUCLEOTIDE SEQUENCE</scope>
</reference>
<feature type="region of interest" description="Disordered" evidence="6">
    <location>
        <begin position="100"/>
        <end position="123"/>
    </location>
</feature>
<dbReference type="CDD" id="cd02440">
    <property type="entry name" value="AdoMet_MTases"/>
    <property type="match status" value="1"/>
</dbReference>
<dbReference type="EMBL" id="CAFBMR010000021">
    <property type="protein sequence ID" value="CAB4910494.1"/>
    <property type="molecule type" value="Genomic_DNA"/>
</dbReference>
<dbReference type="InterPro" id="IPR029063">
    <property type="entry name" value="SAM-dependent_MTases_sf"/>
</dbReference>
<dbReference type="GO" id="GO:0008168">
    <property type="term" value="F:methyltransferase activity"/>
    <property type="evidence" value="ECO:0007669"/>
    <property type="project" value="UniProtKB-KW"/>
</dbReference>
<keyword evidence="5" id="KW-0443">Lipid metabolism</keyword>
<evidence type="ECO:0000256" key="2">
    <source>
        <dbReference type="ARBA" id="ARBA00022603"/>
    </source>
</evidence>
<feature type="domain" description="Polyketide synthase-like methyltransferase" evidence="7">
    <location>
        <begin position="139"/>
        <end position="393"/>
    </location>
</feature>
<name>A0A6J7GTE7_9ZZZZ</name>
<dbReference type="InterPro" id="IPR020803">
    <property type="entry name" value="MeTfrase_dom"/>
</dbReference>
<keyword evidence="4" id="KW-0949">S-adenosyl-L-methionine</keyword>
<dbReference type="Pfam" id="PF02353">
    <property type="entry name" value="CMAS"/>
    <property type="match status" value="1"/>
</dbReference>
<dbReference type="InterPro" id="IPR003333">
    <property type="entry name" value="CMAS"/>
</dbReference>
<organism evidence="8">
    <name type="scientific">freshwater metagenome</name>
    <dbReference type="NCBI Taxonomy" id="449393"/>
    <lineage>
        <taxon>unclassified sequences</taxon>
        <taxon>metagenomes</taxon>
        <taxon>ecological metagenomes</taxon>
    </lineage>
</organism>
<evidence type="ECO:0000256" key="1">
    <source>
        <dbReference type="ARBA" id="ARBA00010815"/>
    </source>
</evidence>
<accession>A0A6J7GTE7</accession>
<dbReference type="Gene3D" id="3.40.50.150">
    <property type="entry name" value="Vaccinia Virus protein VP39"/>
    <property type="match status" value="1"/>
</dbReference>
<proteinExistence type="inferred from homology"/>
<evidence type="ECO:0000259" key="7">
    <source>
        <dbReference type="SMART" id="SM00828"/>
    </source>
</evidence>